<sequence length="326" mass="33953">MLPLATRSLQSAAGNADGIQSLIITVIPHRKPTQGPTTSGATPQATTPQPTTPLTTPFNTSTVAPPAEAAGTPAPTPGAQLATNATTSASPHPNTTTPSTSPPLPSTLQSTPATTATPLPTYVSIAPEGSAGAEATPPLPYPVAIAPRSAPPSRPVAEGKQGALVCGAAVVLLLVLILYGEHRRRRRERNVRSLTAVSWTRDSSPAHQPLPLANWANSRSTSFGATPGYEVFDGTRGSAPKPTSFAPLSRARLNELQDEVNTEMRSNGWYQASLAMERPPPAPVLESSYGSSVEASLHSEISPSFHGSSDRGPSYLTTTSWDSMDE</sequence>
<feature type="compositionally biased region" description="Low complexity" evidence="1">
    <location>
        <begin position="35"/>
        <end position="99"/>
    </location>
</feature>
<keyword evidence="4" id="KW-1185">Reference proteome</keyword>
<reference evidence="3 4" key="1">
    <citation type="journal article" date="2014" name="Genome Biol. Evol.">
        <title>The secreted proteins of Achlya hypogyna and Thraustotheca clavata identify the ancestral oomycete secretome and reveal gene acquisitions by horizontal gene transfer.</title>
        <authorList>
            <person name="Misner I."/>
            <person name="Blouin N."/>
            <person name="Leonard G."/>
            <person name="Richards T.A."/>
            <person name="Lane C.E."/>
        </authorList>
    </citation>
    <scope>NUCLEOTIDE SEQUENCE [LARGE SCALE GENOMIC DNA]</scope>
    <source>
        <strain evidence="3 4">ATCC 48635</strain>
    </source>
</reference>
<organism evidence="3 4">
    <name type="scientific">Achlya hypogyna</name>
    <name type="common">Oomycete</name>
    <name type="synonym">Protoachlya hypogyna</name>
    <dbReference type="NCBI Taxonomy" id="1202772"/>
    <lineage>
        <taxon>Eukaryota</taxon>
        <taxon>Sar</taxon>
        <taxon>Stramenopiles</taxon>
        <taxon>Oomycota</taxon>
        <taxon>Saprolegniomycetes</taxon>
        <taxon>Saprolegniales</taxon>
        <taxon>Achlyaceae</taxon>
        <taxon>Achlya</taxon>
    </lineage>
</organism>
<evidence type="ECO:0000313" key="3">
    <source>
        <dbReference type="EMBL" id="OQR83798.1"/>
    </source>
</evidence>
<dbReference type="AlphaFoldDB" id="A0A1V9YDL3"/>
<dbReference type="Proteomes" id="UP000243579">
    <property type="component" value="Unassembled WGS sequence"/>
</dbReference>
<keyword evidence="2" id="KW-0812">Transmembrane</keyword>
<dbReference type="OrthoDB" id="10453257at2759"/>
<evidence type="ECO:0000313" key="4">
    <source>
        <dbReference type="Proteomes" id="UP000243579"/>
    </source>
</evidence>
<proteinExistence type="predicted"/>
<dbReference type="EMBL" id="JNBR01002078">
    <property type="protein sequence ID" value="OQR83798.1"/>
    <property type="molecule type" value="Genomic_DNA"/>
</dbReference>
<keyword evidence="2" id="KW-1133">Transmembrane helix</keyword>
<accession>A0A1V9YDL3</accession>
<evidence type="ECO:0000256" key="1">
    <source>
        <dbReference type="SAM" id="MobiDB-lite"/>
    </source>
</evidence>
<dbReference type="STRING" id="1202772.A0A1V9YDL3"/>
<evidence type="ECO:0000256" key="2">
    <source>
        <dbReference type="SAM" id="Phobius"/>
    </source>
</evidence>
<feature type="region of interest" description="Disordered" evidence="1">
    <location>
        <begin position="281"/>
        <end position="326"/>
    </location>
</feature>
<feature type="transmembrane region" description="Helical" evidence="2">
    <location>
        <begin position="162"/>
        <end position="180"/>
    </location>
</feature>
<dbReference type="PRINTS" id="PR01217">
    <property type="entry name" value="PRICHEXTENSN"/>
</dbReference>
<feature type="compositionally biased region" description="Polar residues" evidence="1">
    <location>
        <begin position="288"/>
        <end position="307"/>
    </location>
</feature>
<feature type="compositionally biased region" description="Polar residues" evidence="1">
    <location>
        <begin position="315"/>
        <end position="326"/>
    </location>
</feature>
<name>A0A1V9YDL3_ACHHY</name>
<gene>
    <name evidence="3" type="ORF">ACHHYP_14266</name>
</gene>
<keyword evidence="2" id="KW-0472">Membrane</keyword>
<comment type="caution">
    <text evidence="3">The sequence shown here is derived from an EMBL/GenBank/DDBJ whole genome shotgun (WGS) entry which is preliminary data.</text>
</comment>
<protein>
    <submittedName>
        <fullName evidence="3">Uncharacterized protein</fullName>
    </submittedName>
</protein>
<feature type="compositionally biased region" description="Low complexity" evidence="1">
    <location>
        <begin position="106"/>
        <end position="121"/>
    </location>
</feature>
<feature type="region of interest" description="Disordered" evidence="1">
    <location>
        <begin position="30"/>
        <end position="135"/>
    </location>
</feature>